<dbReference type="Proteomes" id="UP000790377">
    <property type="component" value="Unassembled WGS sequence"/>
</dbReference>
<proteinExistence type="predicted"/>
<reference evidence="1" key="1">
    <citation type="journal article" date="2021" name="New Phytol.">
        <title>Evolutionary innovations through gain and loss of genes in the ectomycorrhizal Boletales.</title>
        <authorList>
            <person name="Wu G."/>
            <person name="Miyauchi S."/>
            <person name="Morin E."/>
            <person name="Kuo A."/>
            <person name="Drula E."/>
            <person name="Varga T."/>
            <person name="Kohler A."/>
            <person name="Feng B."/>
            <person name="Cao Y."/>
            <person name="Lipzen A."/>
            <person name="Daum C."/>
            <person name="Hundley H."/>
            <person name="Pangilinan J."/>
            <person name="Johnson J."/>
            <person name="Barry K."/>
            <person name="LaButti K."/>
            <person name="Ng V."/>
            <person name="Ahrendt S."/>
            <person name="Min B."/>
            <person name="Choi I.G."/>
            <person name="Park H."/>
            <person name="Plett J.M."/>
            <person name="Magnuson J."/>
            <person name="Spatafora J.W."/>
            <person name="Nagy L.G."/>
            <person name="Henrissat B."/>
            <person name="Grigoriev I.V."/>
            <person name="Yang Z.L."/>
            <person name="Xu J."/>
            <person name="Martin F.M."/>
        </authorList>
    </citation>
    <scope>NUCLEOTIDE SEQUENCE</scope>
    <source>
        <strain evidence="1">ATCC 28755</strain>
    </source>
</reference>
<dbReference type="EMBL" id="MU267822">
    <property type="protein sequence ID" value="KAH7908433.1"/>
    <property type="molecule type" value="Genomic_DNA"/>
</dbReference>
<name>A0ACB8A5U1_9AGAM</name>
<protein>
    <submittedName>
        <fullName evidence="1">Beta-lactamase/transpeptidase-like protein</fullName>
    </submittedName>
</protein>
<accession>A0ACB8A5U1</accession>
<evidence type="ECO:0000313" key="1">
    <source>
        <dbReference type="EMBL" id="KAH7908433.1"/>
    </source>
</evidence>
<evidence type="ECO:0000313" key="2">
    <source>
        <dbReference type="Proteomes" id="UP000790377"/>
    </source>
</evidence>
<sequence length="590" mass="64739">MRILDILLSLRLWAAPSPTNTPASSPQYAAADQSILHLNADVREIMTPEFRASIDSVRQKSGIHGLAMAVIRPDGGVELGGWGERSEEGDPVTSDTLFYIGSCSKAFTGAALGILMDDFASGRNVTSLPPGLTGGSFDWHTKVKDILPGDWELLDGWATDKATIRDILSHVSGMPSQDMSPSSSDSPLDVIRHMRYIRPVFELREKFVYNNQMYVLASHLISTYSGLSLLEFVRERIFMPLNMTVTTYSLHSATESGEMSQAWTSSGRRIPPWITDDTVGLVAGAGGILSSAVDMAKWIRCLLNGGVDIISNRTIIPLSAYTTSTAAQAIYIGSPRSPDQSIVGYGIGWAQYSQYGHNIITHTGGLPGFSSKVDFLRDDGLGIAVLTNMDPNSDALNQLTDKVMDEALMLGSRASPCRIPEDKVPQSIPQRAPDSNNHGLPVENYTGYYASPGYPSLMLCDPSSSTERCKSLLAQYSRVDSAKNHTKPYLIAEWTGFWNKHVRLEYQANGLFSTEFITLFPYGYGADKTPFMVDVFPDINTIAEFVVQDNSVEVVGFGLFRTEGFETEREKRGRSVQEKADVWFTKVSGL</sequence>
<organism evidence="1 2">
    <name type="scientific">Hygrophoropsis aurantiaca</name>
    <dbReference type="NCBI Taxonomy" id="72124"/>
    <lineage>
        <taxon>Eukaryota</taxon>
        <taxon>Fungi</taxon>
        <taxon>Dikarya</taxon>
        <taxon>Basidiomycota</taxon>
        <taxon>Agaricomycotina</taxon>
        <taxon>Agaricomycetes</taxon>
        <taxon>Agaricomycetidae</taxon>
        <taxon>Boletales</taxon>
        <taxon>Coniophorineae</taxon>
        <taxon>Hygrophoropsidaceae</taxon>
        <taxon>Hygrophoropsis</taxon>
    </lineage>
</organism>
<comment type="caution">
    <text evidence="1">The sequence shown here is derived from an EMBL/GenBank/DDBJ whole genome shotgun (WGS) entry which is preliminary data.</text>
</comment>
<gene>
    <name evidence="1" type="ORF">BJ138DRAFT_354940</name>
</gene>
<keyword evidence="2" id="KW-1185">Reference proteome</keyword>